<reference evidence="1" key="1">
    <citation type="submission" date="2022-10" db="EMBL/GenBank/DDBJ databases">
        <title>Luteolibacter sp. GHJ8, whole genome shotgun sequencing project.</title>
        <authorList>
            <person name="Zhao G."/>
            <person name="Shen L."/>
        </authorList>
    </citation>
    <scope>NUCLEOTIDE SEQUENCE</scope>
    <source>
        <strain evidence="1">GHJ8</strain>
    </source>
</reference>
<comment type="caution">
    <text evidence="1">The sequence shown here is derived from an EMBL/GenBank/DDBJ whole genome shotgun (WGS) entry which is preliminary data.</text>
</comment>
<dbReference type="RefSeq" id="WP_264513209.1">
    <property type="nucleotide sequence ID" value="NZ_JAPDDR010000004.1"/>
</dbReference>
<sequence>MPIDLHARPEVEAAMLRGPNPEYLAFALEMGLGAPADLSTPVMQRIAAVWRGPWAGATAFEDRFFATMRAAEAECPGLWLEIIGAPAQQMNYEKILYERHFAGELAAIEQCSSAGVRAARRKQYAAALHDYHRIPEDLR</sequence>
<dbReference type="EMBL" id="JAPDDR010000004">
    <property type="protein sequence ID" value="MCW1913707.1"/>
    <property type="molecule type" value="Genomic_DNA"/>
</dbReference>
<gene>
    <name evidence="1" type="ORF">OJ996_08985</name>
</gene>
<evidence type="ECO:0000313" key="2">
    <source>
        <dbReference type="Proteomes" id="UP001165653"/>
    </source>
</evidence>
<evidence type="ECO:0000313" key="1">
    <source>
        <dbReference type="EMBL" id="MCW1913707.1"/>
    </source>
</evidence>
<accession>A0ABT3G1K2</accession>
<dbReference type="Proteomes" id="UP001165653">
    <property type="component" value="Unassembled WGS sequence"/>
</dbReference>
<proteinExistence type="predicted"/>
<keyword evidence="2" id="KW-1185">Reference proteome</keyword>
<name>A0ABT3G1K2_9BACT</name>
<protein>
    <submittedName>
        <fullName evidence="1">Uncharacterized protein</fullName>
    </submittedName>
</protein>
<organism evidence="1 2">
    <name type="scientific">Luteolibacter rhizosphaerae</name>
    <dbReference type="NCBI Taxonomy" id="2989719"/>
    <lineage>
        <taxon>Bacteria</taxon>
        <taxon>Pseudomonadati</taxon>
        <taxon>Verrucomicrobiota</taxon>
        <taxon>Verrucomicrobiia</taxon>
        <taxon>Verrucomicrobiales</taxon>
        <taxon>Verrucomicrobiaceae</taxon>
        <taxon>Luteolibacter</taxon>
    </lineage>
</organism>